<sequence length="145" mass="15834">MKWRPPRARMALALLGLAALTPAGGRAAPAPWPGDPWPGSPALIRLYLLPAGRADGERLARDLALRPEQVAELRELARTEAAAGQAGRQVIGRAEAARFNAELAALRAEKDRRVRAALGEQYPAFRAWLSGWWAEQVSAARQRVR</sequence>
<protein>
    <recommendedName>
        <fullName evidence="4">Periplasmic heavy metal sensor</fullName>
    </recommendedName>
</protein>
<keyword evidence="3" id="KW-1185">Reference proteome</keyword>
<dbReference type="RefSeq" id="WP_184023894.1">
    <property type="nucleotide sequence ID" value="NZ_JACHFN010000001.1"/>
</dbReference>
<proteinExistence type="predicted"/>
<evidence type="ECO:0000256" key="1">
    <source>
        <dbReference type="SAM" id="SignalP"/>
    </source>
</evidence>
<name>A0A7W8GBV1_9DEIO</name>
<dbReference type="Proteomes" id="UP000525389">
    <property type="component" value="Unassembled WGS sequence"/>
</dbReference>
<feature type="chain" id="PRO_5031548713" description="Periplasmic heavy metal sensor" evidence="1">
    <location>
        <begin position="28"/>
        <end position="145"/>
    </location>
</feature>
<dbReference type="EMBL" id="JACHFN010000001">
    <property type="protein sequence ID" value="MBB5232632.1"/>
    <property type="molecule type" value="Genomic_DNA"/>
</dbReference>
<dbReference type="AlphaFoldDB" id="A0A7W8GBV1"/>
<keyword evidence="1" id="KW-0732">Signal</keyword>
<evidence type="ECO:0000313" key="2">
    <source>
        <dbReference type="EMBL" id="MBB5232632.1"/>
    </source>
</evidence>
<evidence type="ECO:0000313" key="3">
    <source>
        <dbReference type="Proteomes" id="UP000525389"/>
    </source>
</evidence>
<gene>
    <name evidence="2" type="ORF">HNQ09_000049</name>
</gene>
<reference evidence="2 3" key="1">
    <citation type="submission" date="2020-08" db="EMBL/GenBank/DDBJ databases">
        <title>Genomic Encyclopedia of Type Strains, Phase IV (KMG-IV): sequencing the most valuable type-strain genomes for metagenomic binning, comparative biology and taxonomic classification.</title>
        <authorList>
            <person name="Goeker M."/>
        </authorList>
    </citation>
    <scope>NUCLEOTIDE SEQUENCE [LARGE SCALE GENOMIC DNA]</scope>
    <source>
        <strain evidence="2 3">DSM 101791</strain>
    </source>
</reference>
<organism evidence="2 3">
    <name type="scientific">Deinococcus budaensis</name>
    <dbReference type="NCBI Taxonomy" id="1665626"/>
    <lineage>
        <taxon>Bacteria</taxon>
        <taxon>Thermotogati</taxon>
        <taxon>Deinococcota</taxon>
        <taxon>Deinococci</taxon>
        <taxon>Deinococcales</taxon>
        <taxon>Deinococcaceae</taxon>
        <taxon>Deinococcus</taxon>
    </lineage>
</organism>
<feature type="signal peptide" evidence="1">
    <location>
        <begin position="1"/>
        <end position="27"/>
    </location>
</feature>
<comment type="caution">
    <text evidence="2">The sequence shown here is derived from an EMBL/GenBank/DDBJ whole genome shotgun (WGS) entry which is preliminary data.</text>
</comment>
<evidence type="ECO:0008006" key="4">
    <source>
        <dbReference type="Google" id="ProtNLM"/>
    </source>
</evidence>
<accession>A0A7W8GBV1</accession>